<proteinExistence type="predicted"/>
<evidence type="ECO:0000313" key="3">
    <source>
        <dbReference type="Proteomes" id="UP000183206"/>
    </source>
</evidence>
<reference evidence="2 3" key="1">
    <citation type="journal article" date="2016" name="Environ. Microbiol.">
        <title>Genomic resolution of a cold subsurface aquifer community provides metabolic insights for novel microbes adapted to high CO concentrations.</title>
        <authorList>
            <person name="Probst A.J."/>
            <person name="Castelle C.J."/>
            <person name="Singh A."/>
            <person name="Brown C.T."/>
            <person name="Anantharaman K."/>
            <person name="Sharon I."/>
            <person name="Hug L.A."/>
            <person name="Burstein D."/>
            <person name="Emerson J.B."/>
            <person name="Thomas B.C."/>
            <person name="Banfield J.F."/>
        </authorList>
    </citation>
    <scope>NUCLEOTIDE SEQUENCE [LARGE SCALE GENOMIC DNA]</scope>
    <source>
        <strain evidence="2">CG1_02_47_685</strain>
    </source>
</reference>
<dbReference type="Proteomes" id="UP000183206">
    <property type="component" value="Unassembled WGS sequence"/>
</dbReference>
<dbReference type="STRING" id="1805282.AUJ44_03665"/>
<keyword evidence="1" id="KW-1133">Transmembrane helix</keyword>
<evidence type="ECO:0000313" key="2">
    <source>
        <dbReference type="EMBL" id="OIO31843.1"/>
    </source>
</evidence>
<protein>
    <recommendedName>
        <fullName evidence="4">DUF5671 domain-containing protein</fullName>
    </recommendedName>
</protein>
<feature type="transmembrane region" description="Helical" evidence="1">
    <location>
        <begin position="62"/>
        <end position="81"/>
    </location>
</feature>
<gene>
    <name evidence="2" type="ORF">AUJ44_03665</name>
</gene>
<comment type="caution">
    <text evidence="2">The sequence shown here is derived from an EMBL/GenBank/DDBJ whole genome shotgun (WGS) entry which is preliminary data.</text>
</comment>
<keyword evidence="1" id="KW-0812">Transmembrane</keyword>
<sequence>MKFQGHDANSGSVINKNTMPKWLRFLLKTYAVILLFIFFYLATRLSGILLRVKDFSEDFSEIFSFFQLSFSLIIPIFIFFYRVDPYFRNHI</sequence>
<dbReference type="EMBL" id="MNVO01000055">
    <property type="protein sequence ID" value="OIO31843.1"/>
    <property type="molecule type" value="Genomic_DNA"/>
</dbReference>
<feature type="transmembrane region" description="Helical" evidence="1">
    <location>
        <begin position="25"/>
        <end position="42"/>
    </location>
</feature>
<name>A0A1J4V745_9BACT</name>
<dbReference type="AlphaFoldDB" id="A0A1J4V745"/>
<keyword evidence="1" id="KW-0472">Membrane</keyword>
<evidence type="ECO:0000256" key="1">
    <source>
        <dbReference type="SAM" id="Phobius"/>
    </source>
</evidence>
<evidence type="ECO:0008006" key="4">
    <source>
        <dbReference type="Google" id="ProtNLM"/>
    </source>
</evidence>
<accession>A0A1J4V745</accession>
<organism evidence="2 3">
    <name type="scientific">Candidatus Nomurabacteria bacterium CG1_02_47_685</name>
    <dbReference type="NCBI Taxonomy" id="1805282"/>
    <lineage>
        <taxon>Bacteria</taxon>
        <taxon>Candidatus Nomuraibacteriota</taxon>
    </lineage>
</organism>